<reference evidence="1 2" key="1">
    <citation type="submission" date="2024-02" db="EMBL/GenBank/DDBJ databases">
        <title>New especies of Spiribacter isolated from saline water.</title>
        <authorList>
            <person name="Leon M.J."/>
            <person name="De La Haba R."/>
            <person name="Sanchez-Porro C."/>
            <person name="Ventosa A."/>
        </authorList>
    </citation>
    <scope>NUCLEOTIDE SEQUENCE [LARGE SCALE GENOMIC DNA]</scope>
    <source>
        <strain evidence="2">ag22IC4-227</strain>
    </source>
</reference>
<dbReference type="Proteomes" id="UP001556653">
    <property type="component" value="Unassembled WGS sequence"/>
</dbReference>
<organism evidence="1 2">
    <name type="scientific">Spiribacter onubensis</name>
    <dbReference type="NCBI Taxonomy" id="3122420"/>
    <lineage>
        <taxon>Bacteria</taxon>
        <taxon>Pseudomonadati</taxon>
        <taxon>Pseudomonadota</taxon>
        <taxon>Gammaproteobacteria</taxon>
        <taxon>Chromatiales</taxon>
        <taxon>Ectothiorhodospiraceae</taxon>
        <taxon>Spiribacter</taxon>
    </lineage>
</organism>
<accession>A0ABV3S864</accession>
<keyword evidence="2" id="KW-1185">Reference proteome</keyword>
<dbReference type="RefSeq" id="WP_367966804.1">
    <property type="nucleotide sequence ID" value="NZ_JBAKFJ010000001.1"/>
</dbReference>
<gene>
    <name evidence="1" type="ORF">V6X64_04860</name>
</gene>
<dbReference type="Pfam" id="PF02643">
    <property type="entry name" value="DUF192"/>
    <property type="match status" value="1"/>
</dbReference>
<evidence type="ECO:0000313" key="1">
    <source>
        <dbReference type="EMBL" id="MEX0386328.1"/>
    </source>
</evidence>
<name>A0ABV3S864_9GAMM</name>
<dbReference type="InterPro" id="IPR003795">
    <property type="entry name" value="DUF192"/>
</dbReference>
<sequence>MSASIPDGSIIATAGRGRQSTVCIRVTVADRWLTRLIGLLGTDSPPSPGSGLLLVPGGSVHTLGMRYPIDIATLDATLRVLSQHSSVPPGRFVHAPAGTYATLETGAGILPVNIVGEAFRIEGVAA</sequence>
<evidence type="ECO:0000313" key="2">
    <source>
        <dbReference type="Proteomes" id="UP001556653"/>
    </source>
</evidence>
<proteinExistence type="predicted"/>
<dbReference type="EMBL" id="JBAKFJ010000001">
    <property type="protein sequence ID" value="MEX0386328.1"/>
    <property type="molecule type" value="Genomic_DNA"/>
</dbReference>
<dbReference type="Gene3D" id="2.60.120.1140">
    <property type="entry name" value="Protein of unknown function DUF192"/>
    <property type="match status" value="1"/>
</dbReference>
<dbReference type="InterPro" id="IPR038695">
    <property type="entry name" value="Saro_0823-like_sf"/>
</dbReference>
<protein>
    <submittedName>
        <fullName evidence="1">DUF192 domain-containing protein</fullName>
    </submittedName>
</protein>
<comment type="caution">
    <text evidence="1">The sequence shown here is derived from an EMBL/GenBank/DDBJ whole genome shotgun (WGS) entry which is preliminary data.</text>
</comment>